<evidence type="ECO:0000313" key="3">
    <source>
        <dbReference type="Proteomes" id="UP000254495"/>
    </source>
</evidence>
<evidence type="ECO:0000256" key="1">
    <source>
        <dbReference type="SAM" id="Phobius"/>
    </source>
</evidence>
<feature type="transmembrane region" description="Helical" evidence="1">
    <location>
        <begin position="201"/>
        <end position="225"/>
    </location>
</feature>
<gene>
    <name evidence="2" type="ORF">NCTC9077_04005</name>
</gene>
<dbReference type="Gene3D" id="1.10.530.10">
    <property type="match status" value="1"/>
</dbReference>
<name>A0A376VKC2_ECOLX</name>
<protein>
    <submittedName>
        <fullName evidence="2">Phage lysin</fullName>
    </submittedName>
</protein>
<reference evidence="2 3" key="1">
    <citation type="submission" date="2018-06" db="EMBL/GenBank/DDBJ databases">
        <authorList>
            <consortium name="Pathogen Informatics"/>
            <person name="Doyle S."/>
        </authorList>
    </citation>
    <scope>NUCLEOTIDE SEQUENCE [LARGE SCALE GENOMIC DNA]</scope>
    <source>
        <strain evidence="2 3">NCTC9077</strain>
    </source>
</reference>
<accession>A0A376VKC2</accession>
<dbReference type="SUPFAM" id="SSF53955">
    <property type="entry name" value="Lysozyme-like"/>
    <property type="match status" value="1"/>
</dbReference>
<dbReference type="GO" id="GO:0044659">
    <property type="term" value="P:viral release from host cell by cytolysis"/>
    <property type="evidence" value="ECO:0007669"/>
    <property type="project" value="InterPro"/>
</dbReference>
<dbReference type="InterPro" id="IPR034691">
    <property type="entry name" value="Endolysin_lambda_type"/>
</dbReference>
<dbReference type="AlphaFoldDB" id="A0A376VKC2"/>
<dbReference type="InterPro" id="IPR047759">
    <property type="entry name" value="LysA-like"/>
</dbReference>
<dbReference type="NCBIfam" id="NF038378">
    <property type="entry name" value="DNZ54_00345_fm"/>
    <property type="match status" value="1"/>
</dbReference>
<keyword evidence="1" id="KW-1133">Transmembrane helix</keyword>
<feature type="transmembrane region" description="Helical" evidence="1">
    <location>
        <begin position="175"/>
        <end position="195"/>
    </location>
</feature>
<proteinExistence type="inferred from homology"/>
<dbReference type="CDD" id="cd00736">
    <property type="entry name" value="lambda_lys-like"/>
    <property type="match status" value="1"/>
</dbReference>
<evidence type="ECO:0000313" key="2">
    <source>
        <dbReference type="EMBL" id="STJ12262.1"/>
    </source>
</evidence>
<sequence>MPVINTHQNIAAFLDMLAVSEGTANHPLTKNRGYDVIVTGLDGKPEIFTDYSDHPFAHGRPAKVFNRRGEKSTASGRYQQLYLFWPHYRKQLALPDFSPLSQDRLAIQLIRERGALDDIRAGRIERAISRCRNIWASLPGAGYGQREHSLEKTGHRLAYRRRRTGLNGVNTMKKLSLSLMLNVSLALMLALSLIYPQSVAVSFVAAWAILATVICVVASGVGVYATEYVLERYGRELPPESLAVKIVTSLFLQPVPWRRRAAALVVMVATFISLVAAGWIFTALIYLVASLFFRLIRKACRQRLEGREPCQN</sequence>
<organism evidence="2 3">
    <name type="scientific">Escherichia coli</name>
    <dbReference type="NCBI Taxonomy" id="562"/>
    <lineage>
        <taxon>Bacteria</taxon>
        <taxon>Pseudomonadati</taxon>
        <taxon>Pseudomonadota</taxon>
        <taxon>Gammaproteobacteria</taxon>
        <taxon>Enterobacterales</taxon>
        <taxon>Enterobacteriaceae</taxon>
        <taxon>Escherichia</taxon>
    </lineage>
</organism>
<dbReference type="EMBL" id="UGCU01000001">
    <property type="protein sequence ID" value="STJ12262.1"/>
    <property type="molecule type" value="Genomic_DNA"/>
</dbReference>
<dbReference type="GO" id="GO:0009253">
    <property type="term" value="P:peptidoglycan catabolic process"/>
    <property type="evidence" value="ECO:0007669"/>
    <property type="project" value="InterPro"/>
</dbReference>
<keyword evidence="1" id="KW-0812">Transmembrane</keyword>
<dbReference type="GO" id="GO:0003796">
    <property type="term" value="F:lysozyme activity"/>
    <property type="evidence" value="ECO:0007669"/>
    <property type="project" value="InterPro"/>
</dbReference>
<feature type="transmembrane region" description="Helical" evidence="1">
    <location>
        <begin position="261"/>
        <end position="293"/>
    </location>
</feature>
<dbReference type="Proteomes" id="UP000254495">
    <property type="component" value="Unassembled WGS sequence"/>
</dbReference>
<dbReference type="HAMAP" id="MF_04109">
    <property type="entry name" value="ENDOLYSIN_LAMBDA"/>
    <property type="match status" value="1"/>
</dbReference>
<keyword evidence="1" id="KW-0472">Membrane</keyword>
<dbReference type="InterPro" id="IPR023346">
    <property type="entry name" value="Lysozyme-like_dom_sf"/>
</dbReference>